<evidence type="ECO:0000313" key="3">
    <source>
        <dbReference type="Proteomes" id="UP000182719"/>
    </source>
</evidence>
<keyword evidence="3" id="KW-1185">Reference proteome</keyword>
<feature type="compositionally biased region" description="Basic and acidic residues" evidence="1">
    <location>
        <begin position="302"/>
        <end position="314"/>
    </location>
</feature>
<dbReference type="AlphaFoldDB" id="A0A1H8CYW1"/>
<protein>
    <submittedName>
        <fullName evidence="2">Uncharacterized protein</fullName>
    </submittedName>
</protein>
<evidence type="ECO:0000256" key="1">
    <source>
        <dbReference type="SAM" id="MobiDB-lite"/>
    </source>
</evidence>
<dbReference type="OrthoDB" id="5506475at2"/>
<feature type="region of interest" description="Disordered" evidence="1">
    <location>
        <begin position="238"/>
        <end position="314"/>
    </location>
</feature>
<evidence type="ECO:0000313" key="2">
    <source>
        <dbReference type="EMBL" id="SEN00283.1"/>
    </source>
</evidence>
<proteinExistence type="predicted"/>
<name>A0A1H8CYW1_STIAU</name>
<dbReference type="EMBL" id="FOAP01000028">
    <property type="protein sequence ID" value="SEN00283.1"/>
    <property type="molecule type" value="Genomic_DNA"/>
</dbReference>
<accession>A0A1H8CYW1</accession>
<reference evidence="3" key="1">
    <citation type="submission" date="2016-10" db="EMBL/GenBank/DDBJ databases">
        <authorList>
            <person name="Varghese N."/>
            <person name="Submissions S."/>
        </authorList>
    </citation>
    <scope>NUCLEOTIDE SEQUENCE [LARGE SCALE GENOMIC DNA]</scope>
    <source>
        <strain evidence="3">DSM 17044</strain>
    </source>
</reference>
<gene>
    <name evidence="2" type="ORF">SAMN05444354_12812</name>
</gene>
<dbReference type="Proteomes" id="UP000182719">
    <property type="component" value="Unassembled WGS sequence"/>
</dbReference>
<dbReference type="RefSeq" id="WP_075010727.1">
    <property type="nucleotide sequence ID" value="NZ_FOAP01000028.1"/>
</dbReference>
<feature type="compositionally biased region" description="Low complexity" evidence="1">
    <location>
        <begin position="244"/>
        <end position="275"/>
    </location>
</feature>
<sequence>MPLSTLEAYELIRFAEAFEARLVTAHDVIAEREGLQAEKKWLASALKLARTALAPCPALIERAKDLPELEEAREEFSFLQQNLWVDALEKLHAGITFCASSRSPVIDALFPHLKFPQLRRAPQEAVNEFAASYERRLKSSYVTRIFAQTDFDFVRPVVDQVARAYAGWQASLTPTSLSEPQMTALRTQLISAGDRLDIATRQARLLAEAALVPVAGAFDSTGLAAKPRRRLGRGLAEEFPIEGPPEAGTGEASAAEEPVPSPEAPASAPEPIEASEPPPAAEPPAPEPPRAEAKPSRRGRKKAEPKNPPDDEAA</sequence>
<feature type="compositionally biased region" description="Pro residues" evidence="1">
    <location>
        <begin position="276"/>
        <end position="288"/>
    </location>
</feature>
<organism evidence="2 3">
    <name type="scientific">Stigmatella aurantiaca</name>
    <dbReference type="NCBI Taxonomy" id="41"/>
    <lineage>
        <taxon>Bacteria</taxon>
        <taxon>Pseudomonadati</taxon>
        <taxon>Myxococcota</taxon>
        <taxon>Myxococcia</taxon>
        <taxon>Myxococcales</taxon>
        <taxon>Cystobacterineae</taxon>
        <taxon>Archangiaceae</taxon>
        <taxon>Stigmatella</taxon>
    </lineage>
</organism>